<dbReference type="GO" id="GO:0044594">
    <property type="term" value="F:17-beta-hydroxysteroid dehydrogenase (NAD+) activity"/>
    <property type="evidence" value="ECO:0007669"/>
    <property type="project" value="TreeGrafter"/>
</dbReference>
<dbReference type="eggNOG" id="ENOG502RDCF">
    <property type="taxonomic scope" value="Eukaryota"/>
</dbReference>
<dbReference type="GeneID" id="25904631"/>
<dbReference type="EMBL" id="KQ241819">
    <property type="protein sequence ID" value="KNC83628.1"/>
    <property type="molecule type" value="Genomic_DNA"/>
</dbReference>
<accession>A0A0L0G5Y8</accession>
<organism evidence="3 4">
    <name type="scientific">Sphaeroforma arctica JP610</name>
    <dbReference type="NCBI Taxonomy" id="667725"/>
    <lineage>
        <taxon>Eukaryota</taxon>
        <taxon>Ichthyosporea</taxon>
        <taxon>Ichthyophonida</taxon>
        <taxon>Sphaeroforma</taxon>
    </lineage>
</organism>
<dbReference type="GO" id="GO:0004300">
    <property type="term" value="F:enoyl-CoA hydratase activity"/>
    <property type="evidence" value="ECO:0007669"/>
    <property type="project" value="TreeGrafter"/>
</dbReference>
<sequence>MSCPRVLLHRTIRHKLLSPRFSVPANASRLMYSCTHSAMHKRTLSTHRNLHEKSTVAHGEWMKPVPVSYNKRDSILYSLGIGSDDLEYVFEHHPAFSIFPTYPLVLGFKGDSSDVVGFPSKAMEVWDDVFKGFPPLPPGSLLDAERRYELLKPLPVDGGDFLLYSRLKCLLDKRKFGSIEMEFKLMDKESKHEYARFVSGTAAVGLKGFEPFGETSFESVVRPDRPADSIVKDRVADNQAHIYRLSGDYNTLHIDPEVAKNVGFDQPILHGLCTLGFAVRAVLKTYCDNDSSKFKTVRVRWSAPVFPGDVLETRMWVMDSSESDASNSATRVQFEVVAADRDNSRVISSAYVDYHSS</sequence>
<reference evidence="3 4" key="1">
    <citation type="submission" date="2011-02" db="EMBL/GenBank/DDBJ databases">
        <title>The Genome Sequence of Sphaeroforma arctica JP610.</title>
        <authorList>
            <consortium name="The Broad Institute Genome Sequencing Platform"/>
            <person name="Russ C."/>
            <person name="Cuomo C."/>
            <person name="Young S.K."/>
            <person name="Zeng Q."/>
            <person name="Gargeya S."/>
            <person name="Alvarado L."/>
            <person name="Berlin A."/>
            <person name="Chapman S.B."/>
            <person name="Chen Z."/>
            <person name="Freedman E."/>
            <person name="Gellesch M."/>
            <person name="Goldberg J."/>
            <person name="Griggs A."/>
            <person name="Gujja S."/>
            <person name="Heilman E."/>
            <person name="Heiman D."/>
            <person name="Howarth C."/>
            <person name="Mehta T."/>
            <person name="Neiman D."/>
            <person name="Pearson M."/>
            <person name="Roberts A."/>
            <person name="Saif S."/>
            <person name="Shea T."/>
            <person name="Shenoy N."/>
            <person name="Sisk P."/>
            <person name="Stolte C."/>
            <person name="Sykes S."/>
            <person name="White J."/>
            <person name="Yandava C."/>
            <person name="Burger G."/>
            <person name="Gray M.W."/>
            <person name="Holland P.W.H."/>
            <person name="King N."/>
            <person name="Lang F.B.F."/>
            <person name="Roger A.J."/>
            <person name="Ruiz-Trillo I."/>
            <person name="Haas B."/>
            <person name="Nusbaum C."/>
            <person name="Birren B."/>
        </authorList>
    </citation>
    <scope>NUCLEOTIDE SEQUENCE [LARGE SCALE GENOMIC DNA]</scope>
    <source>
        <strain evidence="3 4">JP610</strain>
    </source>
</reference>
<dbReference type="Pfam" id="PF01575">
    <property type="entry name" value="MaoC_dehydratas"/>
    <property type="match status" value="1"/>
</dbReference>
<dbReference type="AlphaFoldDB" id="A0A0L0G5Y8"/>
<feature type="domain" description="MaoC-like" evidence="1">
    <location>
        <begin position="222"/>
        <end position="330"/>
    </location>
</feature>
<dbReference type="InterPro" id="IPR002539">
    <property type="entry name" value="MaoC-like_dom"/>
</dbReference>
<name>A0A0L0G5Y8_9EUKA</name>
<dbReference type="GO" id="GO:0006635">
    <property type="term" value="P:fatty acid beta-oxidation"/>
    <property type="evidence" value="ECO:0007669"/>
    <property type="project" value="TreeGrafter"/>
</dbReference>
<dbReference type="InterPro" id="IPR029069">
    <property type="entry name" value="HotDog_dom_sf"/>
</dbReference>
<evidence type="ECO:0000259" key="2">
    <source>
        <dbReference type="Pfam" id="PF22622"/>
    </source>
</evidence>
<gene>
    <name evidence="3" type="ORF">SARC_04127</name>
</gene>
<dbReference type="PANTHER" id="PTHR13078">
    <property type="entry name" value="PEROXISOMAL MULTIFUNCTIONAL ENZYME TYPE 2-RELATED"/>
    <property type="match status" value="1"/>
</dbReference>
<keyword evidence="4" id="KW-1185">Reference proteome</keyword>
<dbReference type="InterPro" id="IPR054357">
    <property type="entry name" value="MFE-2_N"/>
</dbReference>
<dbReference type="RefSeq" id="XP_014157530.1">
    <property type="nucleotide sequence ID" value="XM_014302055.1"/>
</dbReference>
<dbReference type="GO" id="GO:0003857">
    <property type="term" value="F:(3S)-3-hydroxyacyl-CoA dehydrogenase (NAD+) activity"/>
    <property type="evidence" value="ECO:0007669"/>
    <property type="project" value="TreeGrafter"/>
</dbReference>
<dbReference type="PANTHER" id="PTHR13078:SF56">
    <property type="entry name" value="PEROXISOMAL MULTIFUNCTIONAL ENZYME TYPE 2"/>
    <property type="match status" value="1"/>
</dbReference>
<dbReference type="SUPFAM" id="SSF54637">
    <property type="entry name" value="Thioesterase/thiol ester dehydrase-isomerase"/>
    <property type="match status" value="2"/>
</dbReference>
<proteinExistence type="predicted"/>
<dbReference type="Pfam" id="PF22622">
    <property type="entry name" value="MFE-2_hydrat-2_N"/>
    <property type="match status" value="1"/>
</dbReference>
<dbReference type="Gene3D" id="3.10.129.10">
    <property type="entry name" value="Hotdog Thioesterase"/>
    <property type="match status" value="2"/>
</dbReference>
<evidence type="ECO:0000313" key="4">
    <source>
        <dbReference type="Proteomes" id="UP000054560"/>
    </source>
</evidence>
<dbReference type="GO" id="GO:0005777">
    <property type="term" value="C:peroxisome"/>
    <property type="evidence" value="ECO:0007669"/>
    <property type="project" value="TreeGrafter"/>
</dbReference>
<dbReference type="Proteomes" id="UP000054560">
    <property type="component" value="Unassembled WGS sequence"/>
</dbReference>
<evidence type="ECO:0000313" key="3">
    <source>
        <dbReference type="EMBL" id="KNC83628.1"/>
    </source>
</evidence>
<evidence type="ECO:0000259" key="1">
    <source>
        <dbReference type="Pfam" id="PF01575"/>
    </source>
</evidence>
<dbReference type="CDD" id="cd03448">
    <property type="entry name" value="HDE_HSD"/>
    <property type="match status" value="1"/>
</dbReference>
<protein>
    <submittedName>
        <fullName evidence="3">Uncharacterized protein</fullName>
    </submittedName>
</protein>
<feature type="domain" description="Peroxisomal multifunctional enzyme type 2-like N-terminal" evidence="2">
    <location>
        <begin position="68"/>
        <end position="196"/>
    </location>
</feature>
<dbReference type="OrthoDB" id="60204at2759"/>